<evidence type="ECO:0000256" key="1">
    <source>
        <dbReference type="ARBA" id="ARBA00022527"/>
    </source>
</evidence>
<keyword evidence="3" id="KW-0808">Transferase</keyword>
<proteinExistence type="inferred from homology"/>
<dbReference type="InterPro" id="IPR000719">
    <property type="entry name" value="Prot_kinase_dom"/>
</dbReference>
<feature type="domain" description="Protein kinase" evidence="10">
    <location>
        <begin position="69"/>
        <end position="305"/>
    </location>
</feature>
<dbReference type="SMART" id="SM00220">
    <property type="entry name" value="S_TKc"/>
    <property type="match status" value="1"/>
</dbReference>
<evidence type="ECO:0000256" key="3">
    <source>
        <dbReference type="ARBA" id="ARBA00022679"/>
    </source>
</evidence>
<evidence type="ECO:0000313" key="12">
    <source>
        <dbReference type="EMBL" id="CAJ0968036.1"/>
    </source>
</evidence>
<protein>
    <recommendedName>
        <fullName evidence="14">Protein kinase domain-containing protein</fullName>
    </recommendedName>
</protein>
<dbReference type="PANTHER" id="PTHR24351">
    <property type="entry name" value="RIBOSOMAL PROTEIN S6 KINASE"/>
    <property type="match status" value="1"/>
</dbReference>
<feature type="binding site" evidence="7">
    <location>
        <position position="98"/>
    </location>
    <ligand>
        <name>ATP</name>
        <dbReference type="ChEBI" id="CHEBI:30616"/>
    </ligand>
</feature>
<dbReference type="SUPFAM" id="SSF56112">
    <property type="entry name" value="Protein kinase-like (PK-like)"/>
    <property type="match status" value="1"/>
</dbReference>
<dbReference type="InterPro" id="IPR011009">
    <property type="entry name" value="Kinase-like_dom_sf"/>
</dbReference>
<dbReference type="PROSITE" id="PS00107">
    <property type="entry name" value="PROTEIN_KINASE_ATP"/>
    <property type="match status" value="1"/>
</dbReference>
<dbReference type="PROSITE" id="PS00108">
    <property type="entry name" value="PROTEIN_KINASE_ST"/>
    <property type="match status" value="1"/>
</dbReference>
<evidence type="ECO:0000256" key="6">
    <source>
        <dbReference type="ARBA" id="ARBA00022840"/>
    </source>
</evidence>
<evidence type="ECO:0000313" key="13">
    <source>
        <dbReference type="Proteomes" id="UP001176940"/>
    </source>
</evidence>
<keyword evidence="1 8" id="KW-0723">Serine/threonine-protein kinase</keyword>
<evidence type="ECO:0000259" key="11">
    <source>
        <dbReference type="PROSITE" id="PS51285"/>
    </source>
</evidence>
<keyword evidence="6 7" id="KW-0067">ATP-binding</keyword>
<evidence type="ECO:0000256" key="9">
    <source>
        <dbReference type="SAM" id="MobiDB-lite"/>
    </source>
</evidence>
<evidence type="ECO:0000256" key="4">
    <source>
        <dbReference type="ARBA" id="ARBA00022741"/>
    </source>
</evidence>
<accession>A0ABN9MMR2</accession>
<dbReference type="InterPro" id="IPR008271">
    <property type="entry name" value="Ser/Thr_kinase_AS"/>
</dbReference>
<comment type="caution">
    <text evidence="12">The sequence shown here is derived from an EMBL/GenBank/DDBJ whole genome shotgun (WGS) entry which is preliminary data.</text>
</comment>
<name>A0ABN9MMR2_9NEOB</name>
<keyword evidence="5" id="KW-0418">Kinase</keyword>
<evidence type="ECO:0000256" key="7">
    <source>
        <dbReference type="PROSITE-ProRule" id="PRU10141"/>
    </source>
</evidence>
<gene>
    <name evidence="12" type="ORF">RIMI_LOCUS22733523</name>
</gene>
<dbReference type="PROSITE" id="PS51285">
    <property type="entry name" value="AGC_KINASE_CTER"/>
    <property type="match status" value="1"/>
</dbReference>
<keyword evidence="13" id="KW-1185">Reference proteome</keyword>
<reference evidence="12" key="1">
    <citation type="submission" date="2023-07" db="EMBL/GenBank/DDBJ databases">
        <authorList>
            <person name="Stuckert A."/>
        </authorList>
    </citation>
    <scope>NUCLEOTIDE SEQUENCE</scope>
</reference>
<keyword evidence="2" id="KW-0597">Phosphoprotein</keyword>
<keyword evidence="4 7" id="KW-0547">Nucleotide-binding</keyword>
<evidence type="ECO:0000256" key="5">
    <source>
        <dbReference type="ARBA" id="ARBA00022777"/>
    </source>
</evidence>
<feature type="domain" description="AGC-kinase C-terminal" evidence="11">
    <location>
        <begin position="306"/>
        <end position="365"/>
    </location>
</feature>
<feature type="region of interest" description="Disordered" evidence="9">
    <location>
        <begin position="1"/>
        <end position="60"/>
    </location>
</feature>
<dbReference type="Pfam" id="PF00069">
    <property type="entry name" value="Pkinase"/>
    <property type="match status" value="1"/>
</dbReference>
<dbReference type="Gene3D" id="1.10.510.10">
    <property type="entry name" value="Transferase(Phosphotransferase) domain 1"/>
    <property type="match status" value="1"/>
</dbReference>
<sequence length="365" mass="40882">MDRVDEDVIAQSKGPKNRRINLDCSEEGKTPSIKTNIQKKEHLQENPREGSGVRPSSSSTVSHSIKERLLFHHVLGVGSFGKVLMAEDTETRQEFAVKIISKRALLAGGDRLDVMVERRVLQLASGSPFLVHADFGFQTKINVFLGIEYMSCGDFYQLLHWKGPLDVTSARFYAAELVCGIQFLHSKGVIHRDLKPENILVAETGHIKITDYGLALENMHGVTGFAGTMGYMAPEIMDEEEYNAGVDWFSLGVILNEMLTSECSYHPTLFDDSSSGAKDIIEWLLQEDPVQRLGVNDNIREHPFFQGIDWVSVEALRMAPPYIPVPTKHKPRFRAFKLDKIQAAEAALSITPEDQAVFRGFSFIN</sequence>
<feature type="compositionally biased region" description="Low complexity" evidence="9">
    <location>
        <begin position="49"/>
        <end position="60"/>
    </location>
</feature>
<dbReference type="InterPro" id="IPR017441">
    <property type="entry name" value="Protein_kinase_ATP_BS"/>
</dbReference>
<evidence type="ECO:0000256" key="8">
    <source>
        <dbReference type="RuleBase" id="RU000304"/>
    </source>
</evidence>
<comment type="similarity">
    <text evidence="8">Belongs to the protein kinase superfamily.</text>
</comment>
<dbReference type="Proteomes" id="UP001176940">
    <property type="component" value="Unassembled WGS sequence"/>
</dbReference>
<evidence type="ECO:0000256" key="2">
    <source>
        <dbReference type="ARBA" id="ARBA00022553"/>
    </source>
</evidence>
<evidence type="ECO:0008006" key="14">
    <source>
        <dbReference type="Google" id="ProtNLM"/>
    </source>
</evidence>
<organism evidence="12 13">
    <name type="scientific">Ranitomeya imitator</name>
    <name type="common">mimic poison frog</name>
    <dbReference type="NCBI Taxonomy" id="111125"/>
    <lineage>
        <taxon>Eukaryota</taxon>
        <taxon>Metazoa</taxon>
        <taxon>Chordata</taxon>
        <taxon>Craniata</taxon>
        <taxon>Vertebrata</taxon>
        <taxon>Euteleostomi</taxon>
        <taxon>Amphibia</taxon>
        <taxon>Batrachia</taxon>
        <taxon>Anura</taxon>
        <taxon>Neobatrachia</taxon>
        <taxon>Hyloidea</taxon>
        <taxon>Dendrobatidae</taxon>
        <taxon>Dendrobatinae</taxon>
        <taxon>Ranitomeya</taxon>
    </lineage>
</organism>
<feature type="compositionally biased region" description="Basic and acidic residues" evidence="9">
    <location>
        <begin position="38"/>
        <end position="48"/>
    </location>
</feature>
<evidence type="ECO:0000259" key="10">
    <source>
        <dbReference type="PROSITE" id="PS50011"/>
    </source>
</evidence>
<dbReference type="InterPro" id="IPR000961">
    <property type="entry name" value="AGC-kinase_C"/>
</dbReference>
<dbReference type="Gene3D" id="3.30.200.20">
    <property type="entry name" value="Phosphorylase Kinase, domain 1"/>
    <property type="match status" value="1"/>
</dbReference>
<dbReference type="PROSITE" id="PS50011">
    <property type="entry name" value="PROTEIN_KINASE_DOM"/>
    <property type="match status" value="1"/>
</dbReference>
<dbReference type="EMBL" id="CAUEEQ010078847">
    <property type="protein sequence ID" value="CAJ0968036.1"/>
    <property type="molecule type" value="Genomic_DNA"/>
</dbReference>